<evidence type="ECO:0000313" key="3">
    <source>
        <dbReference type="Proteomes" id="UP000196027"/>
    </source>
</evidence>
<organism evidence="2 3">
    <name type="scientific">Oleiphilus messinensis</name>
    <dbReference type="NCBI Taxonomy" id="141451"/>
    <lineage>
        <taxon>Bacteria</taxon>
        <taxon>Pseudomonadati</taxon>
        <taxon>Pseudomonadota</taxon>
        <taxon>Gammaproteobacteria</taxon>
        <taxon>Oceanospirillales</taxon>
        <taxon>Oleiphilaceae</taxon>
        <taxon>Oleiphilus</taxon>
    </lineage>
</organism>
<dbReference type="KEGG" id="ome:OLMES_2732"/>
<sequence length="197" mass="22656">MRTLCILFFLVPHTVLALTDTQLSQQTQSIPLETELRLKRLEWIEVKPDGTLGTDDSGLARSTSRLLRLKYNHTISERDMLVCIFSQIEEARLKSRTDLSLYDVKSCVKGLGYRTAGFKFTAHDFRESANSPEFQNLLPAIIQLKEKRAIFSLLTGADEHYLYVLHPFAGELRLSYQEYLSRIKRNFIFGIIPQTTP</sequence>
<keyword evidence="1" id="KW-0732">Signal</keyword>
<protein>
    <submittedName>
        <fullName evidence="2">Uncharacterized protein</fullName>
    </submittedName>
</protein>
<dbReference type="AlphaFoldDB" id="A0A1Y0I8F5"/>
<dbReference type="Gene3D" id="3.90.70.10">
    <property type="entry name" value="Cysteine proteinases"/>
    <property type="match status" value="1"/>
</dbReference>
<dbReference type="RefSeq" id="WP_087461742.1">
    <property type="nucleotide sequence ID" value="NZ_CP021425.1"/>
</dbReference>
<reference evidence="2 3" key="1">
    <citation type="submission" date="2017-05" db="EMBL/GenBank/DDBJ databases">
        <title>Genomic insights into alkan degradation activity of Oleiphilus messinensis.</title>
        <authorList>
            <person name="Kozyavkin S.A."/>
            <person name="Slesarev A.I."/>
            <person name="Golyshin P.N."/>
            <person name="Korzhenkov A."/>
            <person name="Golyshina O.N."/>
            <person name="Toshchakov S.V."/>
        </authorList>
    </citation>
    <scope>NUCLEOTIDE SEQUENCE [LARGE SCALE GENOMIC DNA]</scope>
    <source>
        <strain evidence="2 3">ME102</strain>
    </source>
</reference>
<evidence type="ECO:0000313" key="2">
    <source>
        <dbReference type="EMBL" id="ARU56782.1"/>
    </source>
</evidence>
<dbReference type="Proteomes" id="UP000196027">
    <property type="component" value="Chromosome"/>
</dbReference>
<gene>
    <name evidence="2" type="ORF">OLMES_2732</name>
</gene>
<feature type="chain" id="PRO_5013072983" evidence="1">
    <location>
        <begin position="18"/>
        <end position="197"/>
    </location>
</feature>
<dbReference type="EMBL" id="CP021425">
    <property type="protein sequence ID" value="ARU56782.1"/>
    <property type="molecule type" value="Genomic_DNA"/>
</dbReference>
<proteinExistence type="predicted"/>
<keyword evidence="3" id="KW-1185">Reference proteome</keyword>
<accession>A0A1Y0I8F5</accession>
<feature type="signal peptide" evidence="1">
    <location>
        <begin position="1"/>
        <end position="17"/>
    </location>
</feature>
<name>A0A1Y0I8F5_9GAMM</name>
<evidence type="ECO:0000256" key="1">
    <source>
        <dbReference type="SAM" id="SignalP"/>
    </source>
</evidence>